<comment type="caution">
    <text evidence="10">The sequence shown here is derived from an EMBL/GenBank/DDBJ whole genome shotgun (WGS) entry which is preliminary data.</text>
</comment>
<dbReference type="AlphaFoldDB" id="A0ABD1JAE7"/>
<feature type="chain" id="PRO_5044856118" evidence="9">
    <location>
        <begin position="46"/>
        <end position="846"/>
    </location>
</feature>
<proteinExistence type="inferred from homology"/>
<dbReference type="Proteomes" id="UP001591681">
    <property type="component" value="Unassembled WGS sequence"/>
</dbReference>
<dbReference type="InterPro" id="IPR008795">
    <property type="entry name" value="Prominin"/>
</dbReference>
<dbReference type="GO" id="GO:0031528">
    <property type="term" value="C:microvillus membrane"/>
    <property type="evidence" value="ECO:0007669"/>
    <property type="project" value="UniProtKB-SubCell"/>
</dbReference>
<organism evidence="10 11">
    <name type="scientific">Coilia grayii</name>
    <name type="common">Gray's grenadier anchovy</name>
    <dbReference type="NCBI Taxonomy" id="363190"/>
    <lineage>
        <taxon>Eukaryota</taxon>
        <taxon>Metazoa</taxon>
        <taxon>Chordata</taxon>
        <taxon>Craniata</taxon>
        <taxon>Vertebrata</taxon>
        <taxon>Euteleostomi</taxon>
        <taxon>Actinopterygii</taxon>
        <taxon>Neopterygii</taxon>
        <taxon>Teleostei</taxon>
        <taxon>Clupei</taxon>
        <taxon>Clupeiformes</taxon>
        <taxon>Clupeoidei</taxon>
        <taxon>Engraulidae</taxon>
        <taxon>Coilinae</taxon>
        <taxon>Coilia</taxon>
    </lineage>
</organism>
<name>A0ABD1JAE7_9TELE</name>
<evidence type="ECO:0000256" key="9">
    <source>
        <dbReference type="SAM" id="SignalP"/>
    </source>
</evidence>
<evidence type="ECO:0000256" key="2">
    <source>
        <dbReference type="ARBA" id="ARBA00006058"/>
    </source>
</evidence>
<keyword evidence="6" id="KW-0325">Glycoprotein</keyword>
<evidence type="ECO:0000313" key="10">
    <source>
        <dbReference type="EMBL" id="KAL2082968.1"/>
    </source>
</evidence>
<dbReference type="PANTHER" id="PTHR22730">
    <property type="entry name" value="PROMININ PROM PROTEIN"/>
    <property type="match status" value="1"/>
</dbReference>
<keyword evidence="4 8" id="KW-1133">Transmembrane helix</keyword>
<evidence type="ECO:0000313" key="11">
    <source>
        <dbReference type="Proteomes" id="UP001591681"/>
    </source>
</evidence>
<evidence type="ECO:0000256" key="8">
    <source>
        <dbReference type="SAM" id="Phobius"/>
    </source>
</evidence>
<accession>A0ABD1JAE7</accession>
<comment type="subcellular location">
    <subcellularLocation>
        <location evidence="1">Cell projection</location>
        <location evidence="1">Microvillus membrane</location>
        <topology evidence="1">Multi-pass membrane protein</topology>
    </subcellularLocation>
</comment>
<protein>
    <submittedName>
        <fullName evidence="10">Uncharacterized protein</fullName>
    </submittedName>
</protein>
<evidence type="ECO:0000256" key="7">
    <source>
        <dbReference type="SAM" id="Coils"/>
    </source>
</evidence>
<feature type="transmembrane region" description="Helical" evidence="8">
    <location>
        <begin position="172"/>
        <end position="193"/>
    </location>
</feature>
<comment type="similarity">
    <text evidence="2">Belongs to the prominin family.</text>
</comment>
<keyword evidence="9" id="KW-0732">Signal</keyword>
<keyword evidence="5 8" id="KW-0472">Membrane</keyword>
<dbReference type="EMBL" id="JBHFQA010000018">
    <property type="protein sequence ID" value="KAL2082968.1"/>
    <property type="molecule type" value="Genomic_DNA"/>
</dbReference>
<evidence type="ECO:0000256" key="5">
    <source>
        <dbReference type="ARBA" id="ARBA00023136"/>
    </source>
</evidence>
<evidence type="ECO:0000256" key="1">
    <source>
        <dbReference type="ARBA" id="ARBA00004475"/>
    </source>
</evidence>
<sequence length="846" mass="93090">MGTGGKWKPEGCQSRLVFCTRPLSPLAPLLLLLLLSLLQLGTCQAVSCLSHQETPATLREPRHRFLPSLELNSGFMTGIVQSFLGLVQPNPFPKDLLVRVIEDSSQITNKETITEVLQYEIGFLVCVAIGVLYIVLMPLVGFLLACCRCCGNCGGHMYQKQSHSIHCRRRSLYWATLAITLIILAGNICMFASNESTKQSMKETPKRVTATLGNLQMYLSTVPEQIAFVVNESSRTVDAVSNNLGEIGPLLGREIQKAVERPLRPALESVKSLAQVVNSTSTELAHLNSSLGRLQSDLAVLQANLTAVRDRINSTFRNPNCLACSALQSDLDQMPVDTTLTTPDLSELQTAVDKAEEANLYGLAKEGETFFNTIPERVTNETRSTVQAVKSELDSIKDQISQVTSDIPLSSLDDISQQISSAENTFNQYSPEVEKVEGYRWIIGVVLCCLILLVVVCNLLGLFLGPAGLNPKTNPTERSCSSDCGGTFFMAGAGFSFLFSWIFMVLVLILFLVGGNAYTLVCKPWRNQELLQIIDTPGLIPGFNLSASLGLKTPLTVTGIYSDCNQNKSLWTTFHLEELVNLNEILNVSKYTEEIKQNFENTDISISTVTLLSPDIVAELNRVTAQAGSVNFNSAKDQIDTFYTFGANLTATADRLDQLANIQNNSDVQTELHQGANDLRSISSKFNNTIQPQLLGVKSLIGRLENITSLINETVRDVLQKVGAAESFLNSSTSQIVKNESRGFLDCQLKYFTAFADWANITITQQLGQCGPVAQAVNSAETIVCAHLVESLNAFWFSLGWCMLFLIPSIILSIKLAKFYRRMKEADVYENPIPLTSFPRAQMKPY</sequence>
<reference evidence="10 11" key="1">
    <citation type="submission" date="2024-09" db="EMBL/GenBank/DDBJ databases">
        <title>A chromosome-level genome assembly of Gray's grenadier anchovy, Coilia grayii.</title>
        <authorList>
            <person name="Fu Z."/>
        </authorList>
    </citation>
    <scope>NUCLEOTIDE SEQUENCE [LARGE SCALE GENOMIC DNA]</scope>
    <source>
        <strain evidence="10">G4</strain>
        <tissue evidence="10">Muscle</tissue>
    </source>
</reference>
<dbReference type="PANTHER" id="PTHR22730:SF4">
    <property type="entry name" value="PROMININ-1-A-LIKE"/>
    <property type="match status" value="1"/>
</dbReference>
<feature type="transmembrane region" description="Helical" evidence="8">
    <location>
        <begin position="121"/>
        <end position="151"/>
    </location>
</feature>
<feature type="coiled-coil region" evidence="7">
    <location>
        <begin position="284"/>
        <end position="311"/>
    </location>
</feature>
<keyword evidence="11" id="KW-1185">Reference proteome</keyword>
<feature type="signal peptide" evidence="9">
    <location>
        <begin position="1"/>
        <end position="45"/>
    </location>
</feature>
<dbReference type="Pfam" id="PF05478">
    <property type="entry name" value="Prominin"/>
    <property type="match status" value="1"/>
</dbReference>
<feature type="transmembrane region" description="Helical" evidence="8">
    <location>
        <begin position="441"/>
        <end position="465"/>
    </location>
</feature>
<keyword evidence="7" id="KW-0175">Coiled coil</keyword>
<evidence type="ECO:0000256" key="3">
    <source>
        <dbReference type="ARBA" id="ARBA00022692"/>
    </source>
</evidence>
<feature type="transmembrane region" description="Helical" evidence="8">
    <location>
        <begin position="794"/>
        <end position="814"/>
    </location>
</feature>
<keyword evidence="3 8" id="KW-0812">Transmembrane</keyword>
<evidence type="ECO:0000256" key="4">
    <source>
        <dbReference type="ARBA" id="ARBA00022989"/>
    </source>
</evidence>
<evidence type="ECO:0000256" key="6">
    <source>
        <dbReference type="ARBA" id="ARBA00023180"/>
    </source>
</evidence>
<gene>
    <name evidence="10" type="ORF">ACEWY4_020741</name>
</gene>
<feature type="transmembrane region" description="Helical" evidence="8">
    <location>
        <begin position="486"/>
        <end position="513"/>
    </location>
</feature>